<keyword evidence="2" id="KW-0472">Membrane</keyword>
<feature type="region of interest" description="Disordered" evidence="1">
    <location>
        <begin position="469"/>
        <end position="490"/>
    </location>
</feature>
<dbReference type="InterPro" id="IPR044861">
    <property type="entry name" value="IPNS-like_FE2OG_OXY"/>
</dbReference>
<evidence type="ECO:0000313" key="4">
    <source>
        <dbReference type="EMBL" id="THH31412.1"/>
    </source>
</evidence>
<dbReference type="SUPFAM" id="SSF51197">
    <property type="entry name" value="Clavaminate synthase-like"/>
    <property type="match status" value="1"/>
</dbReference>
<evidence type="ECO:0000256" key="2">
    <source>
        <dbReference type="SAM" id="Phobius"/>
    </source>
</evidence>
<sequence>MDDESSNLVLFLDRRITSPHPQISSDHAICETLTPATCLYNPTLRQLQHALINVGFLYLFNPPVAREDIDAVIAYCPRLFDIPQDAKEKVRMVNSPHFFGYTKFGSEITKGQADQREQYDFGTPYENKWQPGEPEYLKLWGPAQWPDENIVPEFKETYLRYLAQIEVLSFEFIRLIEEALELPSRALDKFQGESGPLQHRAKVIKYPAPPDSSSNQGVGPHFDGGFLTFLLQASAHRGLQVQNLAGEWIDAPPIPGTFVVNIGKALETVTQGLAKATSHRVLSPEPGSSPRYSIPFFQNISQDIRIGESVLSFSPEILKLKEARGEPAATDSVNYAEYGQLPSGEVALRGRVSVIIWDYTKWVTIPLAVMSCGQFFFSIYAGTANAVAFWDIPLRSCMFEYEHYQHMASVLLYTTVYDFIILIFTCVNVVSAIIIWLHLNDGMDAVVSPPATAISVILSSQSVISLLRSDSSSGADTPNSNRRQDGDRDSKYNAQQLTTQIDFPVSIYGPNSIELARSANASQSRLSSVVRLGEGGVTRAYEWWDTHVPAEALSSACGK</sequence>
<evidence type="ECO:0000256" key="1">
    <source>
        <dbReference type="SAM" id="MobiDB-lite"/>
    </source>
</evidence>
<gene>
    <name evidence="4" type="ORF">EUX98_g2783</name>
</gene>
<dbReference type="AlphaFoldDB" id="A0A4S4MY70"/>
<keyword evidence="2" id="KW-0812">Transmembrane</keyword>
<protein>
    <recommendedName>
        <fullName evidence="3">Fe2OG dioxygenase domain-containing protein</fullName>
    </recommendedName>
</protein>
<dbReference type="Pfam" id="PF14226">
    <property type="entry name" value="DIOX_N"/>
    <property type="match status" value="1"/>
</dbReference>
<organism evidence="4 5">
    <name type="scientific">Antrodiella citrinella</name>
    <dbReference type="NCBI Taxonomy" id="2447956"/>
    <lineage>
        <taxon>Eukaryota</taxon>
        <taxon>Fungi</taxon>
        <taxon>Dikarya</taxon>
        <taxon>Basidiomycota</taxon>
        <taxon>Agaricomycotina</taxon>
        <taxon>Agaricomycetes</taxon>
        <taxon>Polyporales</taxon>
        <taxon>Steccherinaceae</taxon>
        <taxon>Antrodiella</taxon>
    </lineage>
</organism>
<evidence type="ECO:0000259" key="3">
    <source>
        <dbReference type="PROSITE" id="PS51471"/>
    </source>
</evidence>
<feature type="transmembrane region" description="Helical" evidence="2">
    <location>
        <begin position="415"/>
        <end position="439"/>
    </location>
</feature>
<dbReference type="Gene3D" id="2.60.120.330">
    <property type="entry name" value="B-lactam Antibiotic, Isopenicillin N Synthase, Chain"/>
    <property type="match status" value="1"/>
</dbReference>
<dbReference type="OrthoDB" id="288590at2759"/>
<dbReference type="InterPro" id="IPR026992">
    <property type="entry name" value="DIOX_N"/>
</dbReference>
<dbReference type="PANTHER" id="PTHR47990">
    <property type="entry name" value="2-OXOGLUTARATE (2OG) AND FE(II)-DEPENDENT OXYGENASE SUPERFAMILY PROTEIN-RELATED"/>
    <property type="match status" value="1"/>
</dbReference>
<dbReference type="InterPro" id="IPR027443">
    <property type="entry name" value="IPNS-like_sf"/>
</dbReference>
<dbReference type="EMBL" id="SGPM01000048">
    <property type="protein sequence ID" value="THH31412.1"/>
    <property type="molecule type" value="Genomic_DNA"/>
</dbReference>
<keyword evidence="2" id="KW-1133">Transmembrane helix</keyword>
<comment type="caution">
    <text evidence="4">The sequence shown here is derived from an EMBL/GenBank/DDBJ whole genome shotgun (WGS) entry which is preliminary data.</text>
</comment>
<dbReference type="InterPro" id="IPR050231">
    <property type="entry name" value="Iron_ascorbate_oxido_reductase"/>
</dbReference>
<proteinExistence type="predicted"/>
<feature type="domain" description="Fe2OG dioxygenase" evidence="3">
    <location>
        <begin position="195"/>
        <end position="300"/>
    </location>
</feature>
<dbReference type="PROSITE" id="PS51471">
    <property type="entry name" value="FE2OG_OXY"/>
    <property type="match status" value="1"/>
</dbReference>
<keyword evidence="5" id="KW-1185">Reference proteome</keyword>
<accession>A0A4S4MY70</accession>
<dbReference type="InterPro" id="IPR005123">
    <property type="entry name" value="Oxoglu/Fe-dep_dioxygenase_dom"/>
</dbReference>
<dbReference type="Pfam" id="PF03171">
    <property type="entry name" value="2OG-FeII_Oxy"/>
    <property type="match status" value="1"/>
</dbReference>
<name>A0A4S4MY70_9APHY</name>
<reference evidence="4 5" key="1">
    <citation type="submission" date="2019-02" db="EMBL/GenBank/DDBJ databases">
        <title>Genome sequencing of the rare red list fungi Antrodiella citrinella (Flaviporus citrinellus).</title>
        <authorList>
            <person name="Buettner E."/>
            <person name="Kellner H."/>
        </authorList>
    </citation>
    <scope>NUCLEOTIDE SEQUENCE [LARGE SCALE GENOMIC DNA]</scope>
    <source>
        <strain evidence="4 5">DSM 108506</strain>
    </source>
</reference>
<dbReference type="Proteomes" id="UP000308730">
    <property type="component" value="Unassembled WGS sequence"/>
</dbReference>
<evidence type="ECO:0000313" key="5">
    <source>
        <dbReference type="Proteomes" id="UP000308730"/>
    </source>
</evidence>